<organism evidence="2 3">
    <name type="scientific">Ambispora leptoticha</name>
    <dbReference type="NCBI Taxonomy" id="144679"/>
    <lineage>
        <taxon>Eukaryota</taxon>
        <taxon>Fungi</taxon>
        <taxon>Fungi incertae sedis</taxon>
        <taxon>Mucoromycota</taxon>
        <taxon>Glomeromycotina</taxon>
        <taxon>Glomeromycetes</taxon>
        <taxon>Archaeosporales</taxon>
        <taxon>Ambisporaceae</taxon>
        <taxon>Ambispora</taxon>
    </lineage>
</organism>
<gene>
    <name evidence="2" type="ORF">ALEPTO_LOCUS10069</name>
</gene>
<dbReference type="EMBL" id="CAJVPS010009704">
    <property type="protein sequence ID" value="CAG8652591.1"/>
    <property type="molecule type" value="Genomic_DNA"/>
</dbReference>
<feature type="non-terminal residue" evidence="2">
    <location>
        <position position="1"/>
    </location>
</feature>
<dbReference type="OrthoDB" id="360161at2759"/>
<evidence type="ECO:0000313" key="2">
    <source>
        <dbReference type="EMBL" id="CAG8652591.1"/>
    </source>
</evidence>
<evidence type="ECO:0000313" key="3">
    <source>
        <dbReference type="Proteomes" id="UP000789508"/>
    </source>
</evidence>
<protein>
    <submittedName>
        <fullName evidence="2">14305_t:CDS:1</fullName>
    </submittedName>
</protein>
<name>A0A9N9DVI5_9GLOM</name>
<feature type="region of interest" description="Disordered" evidence="1">
    <location>
        <begin position="28"/>
        <end position="53"/>
    </location>
</feature>
<dbReference type="Proteomes" id="UP000789508">
    <property type="component" value="Unassembled WGS sequence"/>
</dbReference>
<keyword evidence="3" id="KW-1185">Reference proteome</keyword>
<sequence length="107" mass="12255">MEGDLFSIISRGAKFDKHRFGKDIALFKPQSSSTQNEVGQQEKNDNDDVKTWGKRKKITRDGIDIDSSIRLLQEIDFFQNSRQALESVLVGLCDDNNKVHKKDVNKE</sequence>
<reference evidence="2" key="1">
    <citation type="submission" date="2021-06" db="EMBL/GenBank/DDBJ databases">
        <authorList>
            <person name="Kallberg Y."/>
            <person name="Tangrot J."/>
            <person name="Rosling A."/>
        </authorList>
    </citation>
    <scope>NUCLEOTIDE SEQUENCE</scope>
    <source>
        <strain evidence="2">FL130A</strain>
    </source>
</reference>
<accession>A0A9N9DVI5</accession>
<proteinExistence type="predicted"/>
<evidence type="ECO:0000256" key="1">
    <source>
        <dbReference type="SAM" id="MobiDB-lite"/>
    </source>
</evidence>
<comment type="caution">
    <text evidence="2">The sequence shown here is derived from an EMBL/GenBank/DDBJ whole genome shotgun (WGS) entry which is preliminary data.</text>
</comment>
<feature type="compositionally biased region" description="Basic and acidic residues" evidence="1">
    <location>
        <begin position="40"/>
        <end position="51"/>
    </location>
</feature>
<feature type="compositionally biased region" description="Polar residues" evidence="1">
    <location>
        <begin position="29"/>
        <end position="39"/>
    </location>
</feature>
<dbReference type="AlphaFoldDB" id="A0A9N9DVI5"/>